<organism evidence="5 6">
    <name type="scientific">Lactococcus phage 57001</name>
    <dbReference type="NCBI Taxonomy" id="2029667"/>
    <lineage>
        <taxon>Viruses</taxon>
        <taxon>Duplodnaviria</taxon>
        <taxon>Heunggongvirae</taxon>
        <taxon>Uroviricota</taxon>
        <taxon>Caudoviricetes</taxon>
        <taxon>Skunavirus</taxon>
        <taxon>Skunavirus sv57001</taxon>
    </lineage>
</organism>
<dbReference type="InterPro" id="IPR043075">
    <property type="entry name" value="Gp16_dom1_2"/>
</dbReference>
<dbReference type="Pfam" id="PF16792">
    <property type="entry name" value="Caud_bapl16_1st"/>
    <property type="match status" value="1"/>
</dbReference>
<dbReference type="EMBL" id="MF448563">
    <property type="protein sequence ID" value="ASZ71506.1"/>
    <property type="molecule type" value="Genomic_DNA"/>
</dbReference>
<protein>
    <submittedName>
        <fullName evidence="5">Tail associated lysin</fullName>
    </submittedName>
</protein>
<dbReference type="Gene3D" id="3.30.1920.20">
    <property type="match status" value="1"/>
</dbReference>
<evidence type="ECO:0000259" key="2">
    <source>
        <dbReference type="Pfam" id="PF20953"/>
    </source>
</evidence>
<evidence type="ECO:0000259" key="3">
    <source>
        <dbReference type="Pfam" id="PF20954"/>
    </source>
</evidence>
<evidence type="ECO:0000313" key="6">
    <source>
        <dbReference type="Proteomes" id="UP000256756"/>
    </source>
</evidence>
<dbReference type="InterPro" id="IPR048783">
    <property type="entry name" value="Caud_bapl16_3rd"/>
</dbReference>
<feature type="domain" description="Phage tail base-plate attachment protein C-terminal insertion" evidence="2">
    <location>
        <begin position="239"/>
        <end position="322"/>
    </location>
</feature>
<evidence type="ECO:0000259" key="4">
    <source>
        <dbReference type="Pfam" id="PF20955"/>
    </source>
</evidence>
<evidence type="ECO:0000259" key="1">
    <source>
        <dbReference type="Pfam" id="PF16792"/>
    </source>
</evidence>
<dbReference type="InterPro" id="IPR048784">
    <property type="entry name" value="Caud_bapl16_2nd"/>
</dbReference>
<dbReference type="Gene3D" id="3.55.50.50">
    <property type="entry name" value="Baseplate protein Gp16, domain 2"/>
    <property type="match status" value="1"/>
</dbReference>
<evidence type="ECO:0000313" key="5">
    <source>
        <dbReference type="EMBL" id="ASZ71506.1"/>
    </source>
</evidence>
<feature type="domain" description="Phage tail base-plate attachment protein N0" evidence="3">
    <location>
        <begin position="112"/>
        <end position="220"/>
    </location>
</feature>
<dbReference type="InterPro" id="IPR031861">
    <property type="entry name" value="Caud_bapl16_1st"/>
</dbReference>
<reference evidence="5 6" key="1">
    <citation type="submission" date="2017-07" db="EMBL/GenBank/DDBJ databases">
        <title>Comparative genome analysis of lactococcal phages belonging to the virulent 936 group.</title>
        <authorList>
            <person name="Oliveira J."/>
        </authorList>
    </citation>
    <scope>NUCLEOTIDE SEQUENCE [LARGE SCALE GENOMIC DNA]</scope>
</reference>
<dbReference type="Proteomes" id="UP000256756">
    <property type="component" value="Segment"/>
</dbReference>
<sequence length="380" mass="43171">MLEANVYDNFNPNYYNISDFSMPNGKKEKRGLPIPKARCQVINYELWETGYLYTSSATLTVSVEVGDIVQILFPEVVPIEEALGKKRNLNLDMVYLVTSVDESNKATLKNYFWAMIESLDVPNAITKTTNSAIIDYLIDPNKNNLMSYGYFFNSSIFAGKATINRKAETSSAHDVAKRIFSKVQFQPTTTIQHASFGADPNLTDPRTLLFINFTSRNWNRKRITTRVDIKQSVAVETETIVERSAYNFAVVFVKSSNADDYKDPPKMYTAKNNGDIIDYSAYHGDGTDLPEVRTAKTLFYDRDDHGNPPDISTIKAEISPSTIVTRLIFNQNELFPLYVNDLVDIWYEGKLYSGYIADRVKTEFNDRLIFVESGDKPNVI</sequence>
<dbReference type="InterPro" id="IPR043073">
    <property type="entry name" value="Gp16_domD4"/>
</dbReference>
<proteinExistence type="predicted"/>
<dbReference type="InterPro" id="IPR048782">
    <property type="entry name" value="Caud_bapl16_4th"/>
</dbReference>
<feature type="domain" description="Phage tail base-plate attachment protein N-terminal barrel" evidence="1">
    <location>
        <begin position="1"/>
        <end position="109"/>
    </location>
</feature>
<accession>A0A343JPT3</accession>
<keyword evidence="6" id="KW-1185">Reference proteome</keyword>
<gene>
    <name evidence="5" type="ORF">57001_18</name>
</gene>
<dbReference type="Pfam" id="PF20953">
    <property type="entry name" value="Caud_bapl16_3rd"/>
    <property type="match status" value="1"/>
</dbReference>
<dbReference type="Gene3D" id="2.30.300.20">
    <property type="match status" value="1"/>
</dbReference>
<name>A0A343JPT3_9CAUD</name>
<dbReference type="Pfam" id="PF20955">
    <property type="entry name" value="Caud_bapl16_4th"/>
    <property type="match status" value="1"/>
</dbReference>
<dbReference type="Pfam" id="PF20954">
    <property type="entry name" value="Caud_bapl16_2nd"/>
    <property type="match status" value="1"/>
</dbReference>
<feature type="domain" description="Phage tail base-plate attachment protein C-terminal barrel" evidence="4">
    <location>
        <begin position="222"/>
        <end position="377"/>
    </location>
</feature>